<accession>A0A1B6FT53</accession>
<name>A0A1B6FT53_9HEMI</name>
<evidence type="ECO:0000313" key="1">
    <source>
        <dbReference type="EMBL" id="JAS53301.1"/>
    </source>
</evidence>
<protein>
    <submittedName>
        <fullName evidence="1">Uncharacterized protein</fullName>
    </submittedName>
</protein>
<feature type="non-terminal residue" evidence="1">
    <location>
        <position position="266"/>
    </location>
</feature>
<organism evidence="1">
    <name type="scientific">Cuerna arida</name>
    <dbReference type="NCBI Taxonomy" id="1464854"/>
    <lineage>
        <taxon>Eukaryota</taxon>
        <taxon>Metazoa</taxon>
        <taxon>Ecdysozoa</taxon>
        <taxon>Arthropoda</taxon>
        <taxon>Hexapoda</taxon>
        <taxon>Insecta</taxon>
        <taxon>Pterygota</taxon>
        <taxon>Neoptera</taxon>
        <taxon>Paraneoptera</taxon>
        <taxon>Hemiptera</taxon>
        <taxon>Auchenorrhyncha</taxon>
        <taxon>Membracoidea</taxon>
        <taxon>Cicadellidae</taxon>
        <taxon>Cicadellinae</taxon>
        <taxon>Proconiini</taxon>
        <taxon>Cuerna</taxon>
    </lineage>
</organism>
<sequence>SIIETCDLVHTNKQSNNLLNGAITEIHEALGHNKNQNHKSSNIKNSGELINTVEKPDLPYVTEECNMSELSSELLEYRSEILLSDYRPGDDVIIPEGQYPKTVETTDKNKSTFEARDLYLNLVSNIEAPDKRSYSVNVPKQTVSERQTFDNTRFDYTNKFEKSTIISSSDLLCSIPESHSNDSIDKTVVLENNEMCKQLQNDNLDINTTSIAQKIRQFIFSESDSYDISSEEHEKSLKPQQNLCLQTSFKYLNDESNGDKPGLDNN</sequence>
<gene>
    <name evidence="1" type="ORF">g.6815</name>
</gene>
<dbReference type="AlphaFoldDB" id="A0A1B6FT53"/>
<dbReference type="EMBL" id="GECZ01016468">
    <property type="protein sequence ID" value="JAS53301.1"/>
    <property type="molecule type" value="Transcribed_RNA"/>
</dbReference>
<feature type="non-terminal residue" evidence="1">
    <location>
        <position position="1"/>
    </location>
</feature>
<proteinExistence type="predicted"/>
<reference evidence="1" key="1">
    <citation type="submission" date="2015-11" db="EMBL/GenBank/DDBJ databases">
        <title>De novo transcriptome assembly of four potential Pierce s Disease insect vectors from Arizona vineyards.</title>
        <authorList>
            <person name="Tassone E.E."/>
        </authorList>
    </citation>
    <scope>NUCLEOTIDE SEQUENCE</scope>
</reference>